<evidence type="ECO:0000313" key="5">
    <source>
        <dbReference type="EMBL" id="GHA93774.1"/>
    </source>
</evidence>
<evidence type="ECO:0000259" key="4">
    <source>
        <dbReference type="Pfam" id="PF11611"/>
    </source>
</evidence>
<dbReference type="InterPro" id="IPR029051">
    <property type="entry name" value="DUF4352"/>
</dbReference>
<keyword evidence="3" id="KW-1133">Transmembrane helix</keyword>
<gene>
    <name evidence="5" type="ORF">GCM10010305_41970</name>
</gene>
<evidence type="ECO:0000256" key="1">
    <source>
        <dbReference type="ARBA" id="ARBA00022729"/>
    </source>
</evidence>
<protein>
    <recommendedName>
        <fullName evidence="4">DUF4352 domain-containing protein</fullName>
    </recommendedName>
</protein>
<feature type="compositionally biased region" description="Pro residues" evidence="2">
    <location>
        <begin position="1"/>
        <end position="21"/>
    </location>
</feature>
<keyword evidence="3" id="KW-0472">Membrane</keyword>
<proteinExistence type="predicted"/>
<comment type="caution">
    <text evidence="5">The sequence shown here is derived from an EMBL/GenBank/DDBJ whole genome shotgun (WGS) entry which is preliminary data.</text>
</comment>
<feature type="region of interest" description="Disordered" evidence="2">
    <location>
        <begin position="60"/>
        <end position="96"/>
    </location>
</feature>
<feature type="transmembrane region" description="Helical" evidence="3">
    <location>
        <begin position="30"/>
        <end position="52"/>
    </location>
</feature>
<reference evidence="5" key="2">
    <citation type="submission" date="2020-09" db="EMBL/GenBank/DDBJ databases">
        <authorList>
            <person name="Sun Q."/>
            <person name="Ohkuma M."/>
        </authorList>
    </citation>
    <scope>NUCLEOTIDE SEQUENCE</scope>
    <source>
        <strain evidence="5">JCM 4518</strain>
    </source>
</reference>
<keyword evidence="3" id="KW-0812">Transmembrane</keyword>
<evidence type="ECO:0000313" key="6">
    <source>
        <dbReference type="Proteomes" id="UP000644020"/>
    </source>
</evidence>
<sequence length="246" mass="25195">MIPPKPTGDPALPTAPVPAPAGPRRSRRTAALVAVWTLLVAGVSSGVTAAVIGGGDGGIEDSAAPGATPSIWQDTRTHPADPPQEPETVPSPTPTAKSFAIGEKAKSGGATVVVKKVSEAPTVTLDDFDSDKILKAGAGAKFAIVETTVHNDGTEPFDPVCGGGISQGLVDAEGRTFDIINEVFLVKANQKADACGEQVQPGFKRDAVFVYRLPADARPAEWTFSGSRGVDDDLTVVRLAAGTTSS</sequence>
<accession>A0A918T5S7</accession>
<dbReference type="InterPro" id="IPR029050">
    <property type="entry name" value="Immunoprotect_excell_Ig-like"/>
</dbReference>
<organism evidence="5 6">
    <name type="scientific">Streptomyces termitum</name>
    <dbReference type="NCBI Taxonomy" id="67368"/>
    <lineage>
        <taxon>Bacteria</taxon>
        <taxon>Bacillati</taxon>
        <taxon>Actinomycetota</taxon>
        <taxon>Actinomycetes</taxon>
        <taxon>Kitasatosporales</taxon>
        <taxon>Streptomycetaceae</taxon>
        <taxon>Streptomyces</taxon>
    </lineage>
</organism>
<dbReference type="AlphaFoldDB" id="A0A918T5S7"/>
<name>A0A918T5S7_9ACTN</name>
<dbReference type="EMBL" id="BMUL01000010">
    <property type="protein sequence ID" value="GHA93774.1"/>
    <property type="molecule type" value="Genomic_DNA"/>
</dbReference>
<keyword evidence="6" id="KW-1185">Reference proteome</keyword>
<dbReference type="Pfam" id="PF11611">
    <property type="entry name" value="DUF4352"/>
    <property type="match status" value="1"/>
</dbReference>
<feature type="region of interest" description="Disordered" evidence="2">
    <location>
        <begin position="1"/>
        <end position="26"/>
    </location>
</feature>
<dbReference type="Proteomes" id="UP000644020">
    <property type="component" value="Unassembled WGS sequence"/>
</dbReference>
<evidence type="ECO:0000256" key="2">
    <source>
        <dbReference type="SAM" id="MobiDB-lite"/>
    </source>
</evidence>
<evidence type="ECO:0000256" key="3">
    <source>
        <dbReference type="SAM" id="Phobius"/>
    </source>
</evidence>
<feature type="compositionally biased region" description="Pro residues" evidence="2">
    <location>
        <begin position="80"/>
        <end position="93"/>
    </location>
</feature>
<dbReference type="Gene3D" id="2.60.40.1240">
    <property type="match status" value="1"/>
</dbReference>
<keyword evidence="1" id="KW-0732">Signal</keyword>
<reference evidence="5" key="1">
    <citation type="journal article" date="2014" name="Int. J. Syst. Evol. Microbiol.">
        <title>Complete genome sequence of Corynebacterium casei LMG S-19264T (=DSM 44701T), isolated from a smear-ripened cheese.</title>
        <authorList>
            <consortium name="US DOE Joint Genome Institute (JGI-PGF)"/>
            <person name="Walter F."/>
            <person name="Albersmeier A."/>
            <person name="Kalinowski J."/>
            <person name="Ruckert C."/>
        </authorList>
    </citation>
    <scope>NUCLEOTIDE SEQUENCE</scope>
    <source>
        <strain evidence="5">JCM 4518</strain>
    </source>
</reference>
<feature type="domain" description="DUF4352" evidence="4">
    <location>
        <begin position="100"/>
        <end position="225"/>
    </location>
</feature>